<name>A0ABY2W3I6_9GAMM</name>
<keyword evidence="2" id="KW-1185">Reference proteome</keyword>
<organism evidence="1 2">
    <name type="scientific">Pseudoalteromonas citrea</name>
    <dbReference type="NCBI Taxonomy" id="43655"/>
    <lineage>
        <taxon>Bacteria</taxon>
        <taxon>Pseudomonadati</taxon>
        <taxon>Pseudomonadota</taxon>
        <taxon>Gammaproteobacteria</taxon>
        <taxon>Alteromonadales</taxon>
        <taxon>Pseudoalteromonadaceae</taxon>
        <taxon>Pseudoalteromonas</taxon>
    </lineage>
</organism>
<evidence type="ECO:0000313" key="1">
    <source>
        <dbReference type="EMBL" id="TMP35111.1"/>
    </source>
</evidence>
<dbReference type="EMBL" id="PNCK01000245">
    <property type="protein sequence ID" value="TMP35111.1"/>
    <property type="molecule type" value="Genomic_DNA"/>
</dbReference>
<accession>A0ABY2W3I6</accession>
<reference evidence="2" key="1">
    <citation type="submission" date="2019-06" db="EMBL/GenBank/DDBJ databases">
        <title>Co-occurence of chitin degradation, pigmentation and bioactivity in marine Pseudoalteromonas.</title>
        <authorList>
            <person name="Sonnenschein E.C."/>
            <person name="Bech P.K."/>
        </authorList>
    </citation>
    <scope>NUCLEOTIDE SEQUENCE [LARGE SCALE GENOMIC DNA]</scope>
    <source>
        <strain evidence="2">S2233</strain>
    </source>
</reference>
<evidence type="ECO:0000313" key="2">
    <source>
        <dbReference type="Proteomes" id="UP000305730"/>
    </source>
</evidence>
<protein>
    <submittedName>
        <fullName evidence="1">Amino acid ABC transporter substrate-binding protein</fullName>
    </submittedName>
</protein>
<feature type="non-terminal residue" evidence="1">
    <location>
        <position position="1"/>
    </location>
</feature>
<sequence>LPNAARRFKMLRKQRVDYVVEDKLAGEYFIQTKKYTDVIYSGVDANKTPVSYMLSKVSLTTLDLENINRLIELHQSELSNLFSFHQVSAPH</sequence>
<gene>
    <name evidence="1" type="ORF">CWB97_23000</name>
</gene>
<dbReference type="Proteomes" id="UP000305730">
    <property type="component" value="Unassembled WGS sequence"/>
</dbReference>
<proteinExistence type="predicted"/>
<comment type="caution">
    <text evidence="1">The sequence shown here is derived from an EMBL/GenBank/DDBJ whole genome shotgun (WGS) entry which is preliminary data.</text>
</comment>